<evidence type="ECO:0000256" key="2">
    <source>
        <dbReference type="PROSITE-ProRule" id="PRU00169"/>
    </source>
</evidence>
<feature type="region of interest" description="Disordered" evidence="3">
    <location>
        <begin position="284"/>
        <end position="313"/>
    </location>
</feature>
<organism evidence="5 6">
    <name type="scientific">Taxus chinensis</name>
    <name type="common">Chinese yew</name>
    <name type="synonym">Taxus wallichiana var. chinensis</name>
    <dbReference type="NCBI Taxonomy" id="29808"/>
    <lineage>
        <taxon>Eukaryota</taxon>
        <taxon>Viridiplantae</taxon>
        <taxon>Streptophyta</taxon>
        <taxon>Embryophyta</taxon>
        <taxon>Tracheophyta</taxon>
        <taxon>Spermatophyta</taxon>
        <taxon>Pinopsida</taxon>
        <taxon>Pinidae</taxon>
        <taxon>Conifers II</taxon>
        <taxon>Cupressales</taxon>
        <taxon>Taxaceae</taxon>
        <taxon>Taxus</taxon>
    </lineage>
</organism>
<sequence length="355" mass="39118">TAVANGQQAWKLLEDLNNHFDLVLTEVVMPSLSGIGLLCKIMCHQIRKNIPVIMMSTHDSMGIVFKCLSKGAVDFLVKPVRKNELKNLWQHVWRRCHSSSGSGSETGSQTKNAVTPNGEADPDNNTGSNDESDEASIGVNIRDGSDNGSGTQSSWTKRAIEVESPRHRSEWDFARSHSSTIAQVFQPKIGMVQNEWMPLAGTSRECQGEKRYDFAMGKDLEIAVHGQTLVEVEHHQDEKAPCDQICAREDNAEGDEIEDPMDTDGSPGKIATKAADLIGTIASKPKSRNIEPEDNRNGEVLEKGANTQMKDKTVADFKHLPFLELTLKRPRQNGEDDGEAEDRHVLRQSGASAFS</sequence>
<feature type="compositionally biased region" description="Basic and acidic residues" evidence="3">
    <location>
        <begin position="288"/>
        <end position="302"/>
    </location>
</feature>
<feature type="compositionally biased region" description="Polar residues" evidence="3">
    <location>
        <begin position="146"/>
        <end position="156"/>
    </location>
</feature>
<dbReference type="PROSITE" id="PS50110">
    <property type="entry name" value="RESPONSE_REGULATORY"/>
    <property type="match status" value="1"/>
</dbReference>
<keyword evidence="1" id="KW-0902">Two-component regulatory system</keyword>
<comment type="caution">
    <text evidence="2">Lacks conserved residue(s) required for the propagation of feature annotation.</text>
</comment>
<evidence type="ECO:0000313" key="5">
    <source>
        <dbReference type="EMBL" id="KAH9326000.1"/>
    </source>
</evidence>
<comment type="caution">
    <text evidence="5">The sequence shown here is derived from an EMBL/GenBank/DDBJ whole genome shotgun (WGS) entry which is preliminary data.</text>
</comment>
<name>A0AA38LKM4_TAXCH</name>
<dbReference type="InterPro" id="IPR045279">
    <property type="entry name" value="ARR-like"/>
</dbReference>
<dbReference type="InterPro" id="IPR001789">
    <property type="entry name" value="Sig_transdc_resp-reg_receiver"/>
</dbReference>
<feature type="compositionally biased region" description="Low complexity" evidence="3">
    <location>
        <begin position="98"/>
        <end position="108"/>
    </location>
</feature>
<feature type="domain" description="Response regulatory" evidence="4">
    <location>
        <begin position="1"/>
        <end position="93"/>
    </location>
</feature>
<proteinExistence type="predicted"/>
<dbReference type="GO" id="GO:0000160">
    <property type="term" value="P:phosphorelay signal transduction system"/>
    <property type="evidence" value="ECO:0007669"/>
    <property type="project" value="UniProtKB-KW"/>
</dbReference>
<feature type="region of interest" description="Disordered" evidence="3">
    <location>
        <begin position="327"/>
        <end position="355"/>
    </location>
</feature>
<evidence type="ECO:0000256" key="1">
    <source>
        <dbReference type="ARBA" id="ARBA00023012"/>
    </source>
</evidence>
<dbReference type="SUPFAM" id="SSF52172">
    <property type="entry name" value="CheY-like"/>
    <property type="match status" value="1"/>
</dbReference>
<gene>
    <name evidence="5" type="ORF">KI387_006178</name>
</gene>
<dbReference type="SMART" id="SM00448">
    <property type="entry name" value="REC"/>
    <property type="match status" value="1"/>
</dbReference>
<accession>A0AA38LKM4</accession>
<protein>
    <recommendedName>
        <fullName evidence="4">Response regulatory domain-containing protein</fullName>
    </recommendedName>
</protein>
<dbReference type="OMA" id="QICARED"/>
<dbReference type="PANTHER" id="PTHR43874:SF117">
    <property type="entry name" value="TWO-COMPONENT RESPONSE REGULATOR-LIKE APRR3"/>
    <property type="match status" value="1"/>
</dbReference>
<dbReference type="AlphaFoldDB" id="A0AA38LKM4"/>
<evidence type="ECO:0000259" key="4">
    <source>
        <dbReference type="PROSITE" id="PS50110"/>
    </source>
</evidence>
<dbReference type="InterPro" id="IPR011006">
    <property type="entry name" value="CheY-like_superfamily"/>
</dbReference>
<feature type="non-terminal residue" evidence="5">
    <location>
        <position position="355"/>
    </location>
</feature>
<reference evidence="5 6" key="1">
    <citation type="journal article" date="2021" name="Nat. Plants">
        <title>The Taxus genome provides insights into paclitaxel biosynthesis.</title>
        <authorList>
            <person name="Xiong X."/>
            <person name="Gou J."/>
            <person name="Liao Q."/>
            <person name="Li Y."/>
            <person name="Zhou Q."/>
            <person name="Bi G."/>
            <person name="Li C."/>
            <person name="Du R."/>
            <person name="Wang X."/>
            <person name="Sun T."/>
            <person name="Guo L."/>
            <person name="Liang H."/>
            <person name="Lu P."/>
            <person name="Wu Y."/>
            <person name="Zhang Z."/>
            <person name="Ro D.K."/>
            <person name="Shang Y."/>
            <person name="Huang S."/>
            <person name="Yan J."/>
        </authorList>
    </citation>
    <scope>NUCLEOTIDE SEQUENCE [LARGE SCALE GENOMIC DNA]</scope>
    <source>
        <strain evidence="5">Ta-2019</strain>
    </source>
</reference>
<dbReference type="GO" id="GO:0009736">
    <property type="term" value="P:cytokinin-activated signaling pathway"/>
    <property type="evidence" value="ECO:0007669"/>
    <property type="project" value="InterPro"/>
</dbReference>
<evidence type="ECO:0000313" key="6">
    <source>
        <dbReference type="Proteomes" id="UP000824469"/>
    </source>
</evidence>
<dbReference type="PANTHER" id="PTHR43874">
    <property type="entry name" value="TWO-COMPONENT RESPONSE REGULATOR"/>
    <property type="match status" value="1"/>
</dbReference>
<dbReference type="EMBL" id="JAHRHJ020000002">
    <property type="protein sequence ID" value="KAH9326000.1"/>
    <property type="molecule type" value="Genomic_DNA"/>
</dbReference>
<feature type="region of interest" description="Disordered" evidence="3">
    <location>
        <begin position="98"/>
        <end position="168"/>
    </location>
</feature>
<dbReference type="Gene3D" id="3.40.50.2300">
    <property type="match status" value="1"/>
</dbReference>
<keyword evidence="6" id="KW-1185">Reference proteome</keyword>
<dbReference type="Proteomes" id="UP000824469">
    <property type="component" value="Unassembled WGS sequence"/>
</dbReference>
<feature type="compositionally biased region" description="Basic and acidic residues" evidence="3">
    <location>
        <begin position="158"/>
        <end position="168"/>
    </location>
</feature>
<dbReference type="Pfam" id="PF00072">
    <property type="entry name" value="Response_reg"/>
    <property type="match status" value="1"/>
</dbReference>
<evidence type="ECO:0000256" key="3">
    <source>
        <dbReference type="SAM" id="MobiDB-lite"/>
    </source>
</evidence>
<feature type="non-terminal residue" evidence="5">
    <location>
        <position position="1"/>
    </location>
</feature>